<dbReference type="AlphaFoldDB" id="A0A2I0KP99"/>
<dbReference type="PANTHER" id="PTHR35046">
    <property type="entry name" value="ZINC KNUCKLE (CCHC-TYPE) FAMILY PROTEIN"/>
    <property type="match status" value="1"/>
</dbReference>
<dbReference type="GO" id="GO:0003964">
    <property type="term" value="F:RNA-directed DNA polymerase activity"/>
    <property type="evidence" value="ECO:0007669"/>
    <property type="project" value="UniProtKB-KW"/>
</dbReference>
<dbReference type="GO" id="GO:0016787">
    <property type="term" value="F:hydrolase activity"/>
    <property type="evidence" value="ECO:0007669"/>
    <property type="project" value="UniProtKB-KW"/>
</dbReference>
<organism evidence="8 9">
    <name type="scientific">Punica granatum</name>
    <name type="common">Pomegranate</name>
    <dbReference type="NCBI Taxonomy" id="22663"/>
    <lineage>
        <taxon>Eukaryota</taxon>
        <taxon>Viridiplantae</taxon>
        <taxon>Streptophyta</taxon>
        <taxon>Embryophyta</taxon>
        <taxon>Tracheophyta</taxon>
        <taxon>Spermatophyta</taxon>
        <taxon>Magnoliopsida</taxon>
        <taxon>eudicotyledons</taxon>
        <taxon>Gunneridae</taxon>
        <taxon>Pentapetalae</taxon>
        <taxon>rosids</taxon>
        <taxon>malvids</taxon>
        <taxon>Myrtales</taxon>
        <taxon>Lythraceae</taxon>
        <taxon>Punica</taxon>
    </lineage>
</organism>
<keyword evidence="3" id="KW-0540">Nuclease</keyword>
<reference evidence="8 9" key="1">
    <citation type="submission" date="2017-11" db="EMBL/GenBank/DDBJ databases">
        <title>De-novo sequencing of pomegranate (Punica granatum L.) genome.</title>
        <authorList>
            <person name="Akparov Z."/>
            <person name="Amiraslanov A."/>
            <person name="Hajiyeva S."/>
            <person name="Abbasov M."/>
            <person name="Kaur K."/>
            <person name="Hamwieh A."/>
            <person name="Solovyev V."/>
            <person name="Salamov A."/>
            <person name="Braich B."/>
            <person name="Kosarev P."/>
            <person name="Mahmoud A."/>
            <person name="Hajiyev E."/>
            <person name="Babayeva S."/>
            <person name="Izzatullayeva V."/>
            <person name="Mammadov A."/>
            <person name="Mammadov A."/>
            <person name="Sharifova S."/>
            <person name="Ojaghi J."/>
            <person name="Eynullazada K."/>
            <person name="Bayramov B."/>
            <person name="Abdulazimova A."/>
            <person name="Shahmuradov I."/>
        </authorList>
    </citation>
    <scope>NUCLEOTIDE SEQUENCE [LARGE SCALE GENOMIC DNA]</scope>
    <source>
        <strain evidence="9">cv. AG2017</strain>
        <tissue evidence="8">Leaf</tissue>
    </source>
</reference>
<keyword evidence="5" id="KW-0378">Hydrolase</keyword>
<keyword evidence="1" id="KW-0808">Transferase</keyword>
<name>A0A2I0KP99_PUNGR</name>
<dbReference type="PANTHER" id="PTHR35046:SF9">
    <property type="entry name" value="RNA-DIRECTED DNA POLYMERASE"/>
    <property type="match status" value="1"/>
</dbReference>
<keyword evidence="2" id="KW-0548">Nucleotidyltransferase</keyword>
<evidence type="ECO:0000256" key="2">
    <source>
        <dbReference type="ARBA" id="ARBA00022695"/>
    </source>
</evidence>
<comment type="caution">
    <text evidence="8">The sequence shown here is derived from an EMBL/GenBank/DDBJ whole genome shotgun (WGS) entry which is preliminary data.</text>
</comment>
<dbReference type="GO" id="GO:0004519">
    <property type="term" value="F:endonuclease activity"/>
    <property type="evidence" value="ECO:0007669"/>
    <property type="project" value="UniProtKB-KW"/>
</dbReference>
<dbReference type="Proteomes" id="UP000233551">
    <property type="component" value="Unassembled WGS sequence"/>
</dbReference>
<feature type="domain" description="Reverse transcriptase RNase H-like" evidence="7">
    <location>
        <begin position="27"/>
        <end position="81"/>
    </location>
</feature>
<evidence type="ECO:0000256" key="3">
    <source>
        <dbReference type="ARBA" id="ARBA00022722"/>
    </source>
</evidence>
<accession>A0A2I0KP99</accession>
<evidence type="ECO:0000256" key="4">
    <source>
        <dbReference type="ARBA" id="ARBA00022759"/>
    </source>
</evidence>
<sequence>MGVPKWGADNEDKVKAIKDRPTPKSATEELYALVRTLETWQHYLWSKEFIMRTDHESLKHLKGQSKLNRRHAKWVEFIEKFPYVIQYKQGKENGCTDPNVDSRQGPHARDLKSHDLGVFHLLVGTGDGHA</sequence>
<keyword evidence="6" id="KW-0695">RNA-directed DNA polymerase</keyword>
<evidence type="ECO:0000256" key="1">
    <source>
        <dbReference type="ARBA" id="ARBA00022679"/>
    </source>
</evidence>
<protein>
    <recommendedName>
        <fullName evidence="7">Reverse transcriptase RNase H-like domain-containing protein</fullName>
    </recommendedName>
</protein>
<gene>
    <name evidence="8" type="ORF">CRG98_009336</name>
</gene>
<proteinExistence type="predicted"/>
<evidence type="ECO:0000313" key="9">
    <source>
        <dbReference type="Proteomes" id="UP000233551"/>
    </source>
</evidence>
<evidence type="ECO:0000259" key="7">
    <source>
        <dbReference type="Pfam" id="PF17917"/>
    </source>
</evidence>
<dbReference type="InterPro" id="IPR041373">
    <property type="entry name" value="RT_RNaseH"/>
</dbReference>
<evidence type="ECO:0000313" key="8">
    <source>
        <dbReference type="EMBL" id="PKI70259.1"/>
    </source>
</evidence>
<dbReference type="Pfam" id="PF17917">
    <property type="entry name" value="RT_RNaseH"/>
    <property type="match status" value="1"/>
</dbReference>
<dbReference type="SUPFAM" id="SSF56672">
    <property type="entry name" value="DNA/RNA polymerases"/>
    <property type="match status" value="1"/>
</dbReference>
<evidence type="ECO:0000256" key="5">
    <source>
        <dbReference type="ARBA" id="ARBA00022801"/>
    </source>
</evidence>
<keyword evidence="4" id="KW-0255">Endonuclease</keyword>
<keyword evidence="9" id="KW-1185">Reference proteome</keyword>
<dbReference type="EMBL" id="PGOL01000465">
    <property type="protein sequence ID" value="PKI70259.1"/>
    <property type="molecule type" value="Genomic_DNA"/>
</dbReference>
<dbReference type="InterPro" id="IPR043502">
    <property type="entry name" value="DNA/RNA_pol_sf"/>
</dbReference>
<evidence type="ECO:0000256" key="6">
    <source>
        <dbReference type="ARBA" id="ARBA00022918"/>
    </source>
</evidence>
<dbReference type="STRING" id="22663.A0A2I0KP99"/>